<sequence length="251" mass="27934">MHLDALDKLCFKAMASHPFCDWSPFAQSALEVAGILDIPTSILGRQRGCLHLWRRLRDSQSYSERGLLAGVEPVSGLPRSLLDIFARIEEPQAALRFLQWPGELGSLLVCHLWEAYRIAGALVAISMRAETHARDTPSASGVPPAANLVNRLLASIAAVLATGDDNIEHEKIMGTNILLYPIVTAATQRSVLEENSKWTEVVRGHFRQCAGSKYSPRVELCWTLVEKLWQREDNICIHELARQEGLEIGLF</sequence>
<evidence type="ECO:0000313" key="1">
    <source>
        <dbReference type="EMBL" id="PVH96083.1"/>
    </source>
</evidence>
<protein>
    <submittedName>
        <fullName evidence="1">Uncharacterized protein</fullName>
    </submittedName>
</protein>
<reference evidence="1 2" key="1">
    <citation type="journal article" date="2018" name="Sci. Rep.">
        <title>Comparative genomics provides insights into the lifestyle and reveals functional heterogeneity of dark septate endophytic fungi.</title>
        <authorList>
            <person name="Knapp D.G."/>
            <person name="Nemeth J.B."/>
            <person name="Barry K."/>
            <person name="Hainaut M."/>
            <person name="Henrissat B."/>
            <person name="Johnson J."/>
            <person name="Kuo A."/>
            <person name="Lim J.H.P."/>
            <person name="Lipzen A."/>
            <person name="Nolan M."/>
            <person name="Ohm R.A."/>
            <person name="Tamas L."/>
            <person name="Grigoriev I.V."/>
            <person name="Spatafora J.W."/>
            <person name="Nagy L.G."/>
            <person name="Kovacs G.M."/>
        </authorList>
    </citation>
    <scope>NUCLEOTIDE SEQUENCE [LARGE SCALE GENOMIC DNA]</scope>
    <source>
        <strain evidence="1 2">DSE2036</strain>
    </source>
</reference>
<proteinExistence type="predicted"/>
<organism evidence="1 2">
    <name type="scientific">Periconia macrospinosa</name>
    <dbReference type="NCBI Taxonomy" id="97972"/>
    <lineage>
        <taxon>Eukaryota</taxon>
        <taxon>Fungi</taxon>
        <taxon>Dikarya</taxon>
        <taxon>Ascomycota</taxon>
        <taxon>Pezizomycotina</taxon>
        <taxon>Dothideomycetes</taxon>
        <taxon>Pleosporomycetidae</taxon>
        <taxon>Pleosporales</taxon>
        <taxon>Massarineae</taxon>
        <taxon>Periconiaceae</taxon>
        <taxon>Periconia</taxon>
    </lineage>
</organism>
<accession>A0A2V1DEQ1</accession>
<gene>
    <name evidence="1" type="ORF">DM02DRAFT_659566</name>
</gene>
<dbReference type="OrthoDB" id="5333823at2759"/>
<dbReference type="EMBL" id="KZ805475">
    <property type="protein sequence ID" value="PVH96083.1"/>
    <property type="molecule type" value="Genomic_DNA"/>
</dbReference>
<name>A0A2V1DEQ1_9PLEO</name>
<evidence type="ECO:0000313" key="2">
    <source>
        <dbReference type="Proteomes" id="UP000244855"/>
    </source>
</evidence>
<dbReference type="AlphaFoldDB" id="A0A2V1DEQ1"/>
<keyword evidence="2" id="KW-1185">Reference proteome</keyword>
<dbReference type="Proteomes" id="UP000244855">
    <property type="component" value="Unassembled WGS sequence"/>
</dbReference>
<dbReference type="STRING" id="97972.A0A2V1DEQ1"/>